<dbReference type="GO" id="GO:0016485">
    <property type="term" value="P:protein processing"/>
    <property type="evidence" value="ECO:0007669"/>
    <property type="project" value="TreeGrafter"/>
</dbReference>
<dbReference type="WBParaSite" id="SSTP_0001221100.1">
    <property type="protein sequence ID" value="SSTP_0001221100.1"/>
    <property type="gene ID" value="SSTP_0001221100"/>
</dbReference>
<dbReference type="GO" id="GO:0005886">
    <property type="term" value="C:plasma membrane"/>
    <property type="evidence" value="ECO:0007669"/>
    <property type="project" value="TreeGrafter"/>
</dbReference>
<evidence type="ECO:0000313" key="6">
    <source>
        <dbReference type="WBParaSite" id="TCONS_00001322.p1"/>
    </source>
</evidence>
<dbReference type="InterPro" id="IPR000718">
    <property type="entry name" value="Peptidase_M13"/>
</dbReference>
<dbReference type="InterPro" id="IPR042089">
    <property type="entry name" value="Peptidase_M13_dom_2"/>
</dbReference>
<name>A0A0K0ERY1_STRER</name>
<keyword evidence="4" id="KW-1185">Reference proteome</keyword>
<dbReference type="STRING" id="6248.A0A0K0ERY1"/>
<proteinExistence type="inferred from homology"/>
<dbReference type="Pfam" id="PF05649">
    <property type="entry name" value="Peptidase_M13_N"/>
    <property type="match status" value="1"/>
</dbReference>
<sequence>MSNLPSPVFSNDNECHVITLENEPYNRSQCTSPDGFSFTRPRSVTIIESDEIDIQKNKKKNGILKNYSTPPVASVINNEVNTNNTNSTISLQNKFFNILTIDKNMKSFLNFLKKYKYFIIIIIFIILILLIIGLSISLGIIAPLSKIFCTSKACISTATRLSEYINRNDDICKNSYNVICGNIHKLSYEDDELNFLLKFNDKPQYFLETIKIIYNDILNILTSPSNSTNDNLSYKITKTLYDGCMNNEDRKKQGVEPLKGLLKTLPCGGILDGCGTLNSTNYSLETIIGLYGFYSGYLNIIYYDKDIDPDYSGKVILSFSPPDLTNFLSPYRSLIETTEFDNPNYRKNLLMLVIKNLYKDHITNLLNNTNVNDNQIEEVAKFTLELDNFTTTMKSYNTNFNVLTIDDLILEMENFDIMTFLNADISNKNTWNGTNRILVNNIGYFKNLKVFLNTFNLETITNYLTIITTINLSKYTLSPDMINDTWDKCIDNILNIESTTTIYNNKYGVKVSDEENIKKILLKMKNFYVDTHSTTSSELLQKIRTMNIQVGVPPKIRDKYYIDDLYSKIHLNVSDYFNTMLRILKRQRDYRILNIGSTIDSRNNVHWNILYPEIDYDEHENIIFIPLGILKLPLLDGNYDDNWITISSLGFLYYQKLSNIVWNSSYQTGLKEQFLNCLTSKSSIDSFGSLTSKIGSMTLQNIDSLQTLVNFTVKNGYINGDKKNDSSNIAGFNDYSMYEIAMLQSSTFMCYKNNPLNNIENKIHEQSMYYSLNEMDVFSNLFNCSEEVITNKKCFNF</sequence>
<evidence type="ECO:0000313" key="5">
    <source>
        <dbReference type="WBParaSite" id="SSTP_0001221100.1"/>
    </source>
</evidence>
<evidence type="ECO:0000259" key="3">
    <source>
        <dbReference type="Pfam" id="PF05649"/>
    </source>
</evidence>
<keyword evidence="2" id="KW-0472">Membrane</keyword>
<dbReference type="AlphaFoldDB" id="A0A0K0ERY1"/>
<dbReference type="SUPFAM" id="SSF55486">
    <property type="entry name" value="Metalloproteases ('zincins'), catalytic domain"/>
    <property type="match status" value="1"/>
</dbReference>
<protein>
    <submittedName>
        <fullName evidence="5 6">Peptidase_M13_N domain-containing protein</fullName>
    </submittedName>
</protein>
<reference evidence="5" key="1">
    <citation type="submission" date="2015-08" db="UniProtKB">
        <authorList>
            <consortium name="WormBaseParasite"/>
        </authorList>
    </citation>
    <scope>IDENTIFICATION</scope>
</reference>
<dbReference type="PANTHER" id="PTHR11733:SF167">
    <property type="entry name" value="FI17812P1-RELATED"/>
    <property type="match status" value="1"/>
</dbReference>
<evidence type="ECO:0000313" key="4">
    <source>
        <dbReference type="Proteomes" id="UP000035681"/>
    </source>
</evidence>
<dbReference type="WBParaSite" id="TCONS_00001322.p1">
    <property type="protein sequence ID" value="TCONS_00001322.p1"/>
    <property type="gene ID" value="XLOC_001227"/>
</dbReference>
<keyword evidence="2" id="KW-0812">Transmembrane</keyword>
<dbReference type="Gene3D" id="1.10.1380.10">
    <property type="entry name" value="Neutral endopeptidase , domain2"/>
    <property type="match status" value="1"/>
</dbReference>
<dbReference type="PANTHER" id="PTHR11733">
    <property type="entry name" value="ZINC METALLOPROTEASE FAMILY M13 NEPRILYSIN-RELATED"/>
    <property type="match status" value="1"/>
</dbReference>
<feature type="domain" description="Peptidase M13 N-terminal" evidence="3">
    <location>
        <begin position="213"/>
        <end position="480"/>
    </location>
</feature>
<organism evidence="5">
    <name type="scientific">Strongyloides stercoralis</name>
    <name type="common">Threadworm</name>
    <dbReference type="NCBI Taxonomy" id="6248"/>
    <lineage>
        <taxon>Eukaryota</taxon>
        <taxon>Metazoa</taxon>
        <taxon>Ecdysozoa</taxon>
        <taxon>Nematoda</taxon>
        <taxon>Chromadorea</taxon>
        <taxon>Rhabditida</taxon>
        <taxon>Tylenchina</taxon>
        <taxon>Panagrolaimomorpha</taxon>
        <taxon>Strongyloidoidea</taxon>
        <taxon>Strongyloididae</taxon>
        <taxon>Strongyloides</taxon>
    </lineage>
</organism>
<dbReference type="PROSITE" id="PS51885">
    <property type="entry name" value="NEPRILYSIN"/>
    <property type="match status" value="1"/>
</dbReference>
<evidence type="ECO:0000256" key="1">
    <source>
        <dbReference type="ARBA" id="ARBA00007357"/>
    </source>
</evidence>
<evidence type="ECO:0000256" key="2">
    <source>
        <dbReference type="SAM" id="Phobius"/>
    </source>
</evidence>
<dbReference type="InterPro" id="IPR008753">
    <property type="entry name" value="Peptidase_M13_N"/>
</dbReference>
<dbReference type="Gene3D" id="3.40.390.10">
    <property type="entry name" value="Collagenase (Catalytic Domain)"/>
    <property type="match status" value="1"/>
</dbReference>
<keyword evidence="2" id="KW-1133">Transmembrane helix</keyword>
<dbReference type="GO" id="GO:0004222">
    <property type="term" value="F:metalloendopeptidase activity"/>
    <property type="evidence" value="ECO:0007669"/>
    <property type="project" value="InterPro"/>
</dbReference>
<accession>A0A0K0ERY1</accession>
<feature type="transmembrane region" description="Helical" evidence="2">
    <location>
        <begin position="115"/>
        <end position="142"/>
    </location>
</feature>
<comment type="similarity">
    <text evidence="1">Belongs to the peptidase M13 family.</text>
</comment>
<dbReference type="InterPro" id="IPR024079">
    <property type="entry name" value="MetalloPept_cat_dom_sf"/>
</dbReference>
<dbReference type="Proteomes" id="UP000035681">
    <property type="component" value="Unplaced"/>
</dbReference>